<name>M1VYH6_CLAP2</name>
<evidence type="ECO:0000256" key="3">
    <source>
        <dbReference type="ARBA" id="ARBA00022679"/>
    </source>
</evidence>
<dbReference type="InterPro" id="IPR000477">
    <property type="entry name" value="RT_dom"/>
</dbReference>
<evidence type="ECO:0000256" key="2">
    <source>
        <dbReference type="ARBA" id="ARBA00012493"/>
    </source>
</evidence>
<dbReference type="InterPro" id="IPR041373">
    <property type="entry name" value="RT_RNaseH"/>
</dbReference>
<dbReference type="Pfam" id="PF00078">
    <property type="entry name" value="RVT_1"/>
    <property type="match status" value="1"/>
</dbReference>
<dbReference type="eggNOG" id="KOG0017">
    <property type="taxonomic scope" value="Eukaryota"/>
</dbReference>
<dbReference type="EC" id="2.7.7.49" evidence="2"/>
<evidence type="ECO:0000256" key="9">
    <source>
        <dbReference type="ARBA" id="ARBA00023128"/>
    </source>
</evidence>
<dbReference type="GO" id="GO:0016787">
    <property type="term" value="F:hydrolase activity"/>
    <property type="evidence" value="ECO:0007669"/>
    <property type="project" value="UniProtKB-KW"/>
</dbReference>
<dbReference type="GO" id="GO:0005739">
    <property type="term" value="C:mitochondrion"/>
    <property type="evidence" value="ECO:0007669"/>
    <property type="project" value="UniProtKB-SubCell"/>
</dbReference>
<evidence type="ECO:0000313" key="12">
    <source>
        <dbReference type="EMBL" id="CCE34047.1"/>
    </source>
</evidence>
<evidence type="ECO:0000256" key="10">
    <source>
        <dbReference type="SAM" id="MobiDB-lite"/>
    </source>
</evidence>
<dbReference type="PANTHER" id="PTHR37984:SF5">
    <property type="entry name" value="PROTEIN NYNRIN-LIKE"/>
    <property type="match status" value="1"/>
</dbReference>
<evidence type="ECO:0000313" key="13">
    <source>
        <dbReference type="Proteomes" id="UP000016801"/>
    </source>
</evidence>
<dbReference type="Gene3D" id="3.10.10.10">
    <property type="entry name" value="HIV Type 1 Reverse Transcriptase, subunit A, domain 1"/>
    <property type="match status" value="1"/>
</dbReference>
<proteinExistence type="predicted"/>
<dbReference type="VEuPathDB" id="FungiDB:CPUR_07978"/>
<accession>M1VYH6</accession>
<sequence>MEVTPFLLPVLCNDSMFCTAQVDNGCDSYAAVSEQFVQRLGLERFALPNPRRLCTAVETQRRRSSSPGAQLQIRQLVRFKADVDGWAFPVVAYVIPGLTRDCILGAPWLVRNEIVLHAAERQLVVGSRNHLVVPSLEDRETENPTVGLLGSVYAGMVRQAVKNGSEIRLLATSLREMTTILAQSSGPPTAEEDDVMRRLPPELREFADLFRKEKADALPPHRGKADHHIRLKRGPDGAPPELPSAPLYNMPRDQLLEIRKQVIELMDKGWIRASSSSAAAPVLLVKKATGGWRFCVDYRALNQVTDQDRYPLPLIKETLRSLSSARWFTKLDVRAAFHRLRMALGDEHLTAFRTRFGLFEWLVCPFGLAGAPATFQRYINGALGDTLGDFATAYLDDVLIYSDGSKKDHLRKVREVLRRLRDAGLNLDIEKCSFGVKEVKYLGFMVEAGRAIRPDPENSEDCSHSRLGTPDESEREFIPKFSELAGPLLALTHKGAPFVWSEACADAFEKLKTAFISYPVLAQWDPERDTVVEADSSGAALGGCLSQYSDKGVLHPVAYHSARLTAAQRNYTIHDKELLSIISCLKAWSAELRSVARPFTILTDHKNLEYFTAPREMSERQARWAEVLALFNYHLRYRPGSQAGRPDALSRREQDGGDSLLRQLCELTSSTATVTLMGENRSIGAGAQRRPTWRWNTMEAHTLGSYIRWSAHRIEHLSVTVYSETETPLWGSVVSDGHGCWGSMEVLTGIHAG</sequence>
<evidence type="ECO:0000256" key="7">
    <source>
        <dbReference type="ARBA" id="ARBA00022801"/>
    </source>
</evidence>
<keyword evidence="3" id="KW-0808">Transferase</keyword>
<feature type="region of interest" description="Disordered" evidence="10">
    <location>
        <begin position="218"/>
        <end position="246"/>
    </location>
</feature>
<dbReference type="HOGENOM" id="CLU_000384_33_4_1"/>
<dbReference type="InterPro" id="IPR043502">
    <property type="entry name" value="DNA/RNA_pol_sf"/>
</dbReference>
<dbReference type="InterPro" id="IPR043128">
    <property type="entry name" value="Rev_trsase/Diguanyl_cyclase"/>
</dbReference>
<dbReference type="GO" id="GO:0003964">
    <property type="term" value="F:RNA-directed DNA polymerase activity"/>
    <property type="evidence" value="ECO:0007669"/>
    <property type="project" value="UniProtKB-KW"/>
</dbReference>
<keyword evidence="13" id="KW-1185">Reference proteome</keyword>
<evidence type="ECO:0000256" key="8">
    <source>
        <dbReference type="ARBA" id="ARBA00022918"/>
    </source>
</evidence>
<evidence type="ECO:0000256" key="4">
    <source>
        <dbReference type="ARBA" id="ARBA00022695"/>
    </source>
</evidence>
<keyword evidence="6" id="KW-0255">Endonuclease</keyword>
<comment type="subcellular location">
    <subcellularLocation>
        <location evidence="1">Mitochondrion</location>
    </subcellularLocation>
</comment>
<keyword evidence="7" id="KW-0378">Hydrolase</keyword>
<reference evidence="12 13" key="1">
    <citation type="journal article" date="2013" name="PLoS Genet.">
        <title>Plant-symbiotic fungi as chemical engineers: Multi-genome analysis of the Clavicipitaceae reveals dynamics of alkaloid loci.</title>
        <authorList>
            <person name="Schardl C.L."/>
            <person name="Young C.A."/>
            <person name="Hesse U."/>
            <person name="Amyotte S.G."/>
            <person name="Andreeva K."/>
            <person name="Calie P.J."/>
            <person name="Fleetwood D.J."/>
            <person name="Haws D.C."/>
            <person name="Moore N."/>
            <person name="Oeser B."/>
            <person name="Panaccione D.G."/>
            <person name="Schweri K.K."/>
            <person name="Voisey C.R."/>
            <person name="Farman M.L."/>
            <person name="Jaromczyk J.W."/>
            <person name="Roe B.A."/>
            <person name="O'Sullivan D.M."/>
            <person name="Scott B."/>
            <person name="Tudzynski P."/>
            <person name="An Z."/>
            <person name="Arnaoudova E.G."/>
            <person name="Bullock C.T."/>
            <person name="Charlton N.D."/>
            <person name="Chen L."/>
            <person name="Cox M."/>
            <person name="Dinkins R.D."/>
            <person name="Florea S."/>
            <person name="Glenn A.E."/>
            <person name="Gordon A."/>
            <person name="Gueldener U."/>
            <person name="Harris D.R."/>
            <person name="Hollin W."/>
            <person name="Jaromczyk J."/>
            <person name="Johnson R.D."/>
            <person name="Khan A.K."/>
            <person name="Leistner E."/>
            <person name="Leuchtmann A."/>
            <person name="Li C."/>
            <person name="Liu J."/>
            <person name="Liu J."/>
            <person name="Liu M."/>
            <person name="Mace W."/>
            <person name="Machado C."/>
            <person name="Nagabhyru P."/>
            <person name="Pan J."/>
            <person name="Schmid J."/>
            <person name="Sugawara K."/>
            <person name="Steiner U."/>
            <person name="Takach J.E."/>
            <person name="Tanaka E."/>
            <person name="Webb J.S."/>
            <person name="Wilson E.V."/>
            <person name="Wiseman J.L."/>
            <person name="Yoshida R."/>
            <person name="Zeng Z."/>
        </authorList>
    </citation>
    <scope>NUCLEOTIDE SEQUENCE [LARGE SCALE GENOMIC DNA]</scope>
    <source>
        <strain evidence="12 13">20.1</strain>
    </source>
</reference>
<dbReference type="PANTHER" id="PTHR37984">
    <property type="entry name" value="PROTEIN CBG26694"/>
    <property type="match status" value="1"/>
</dbReference>
<evidence type="ECO:0000256" key="5">
    <source>
        <dbReference type="ARBA" id="ARBA00022722"/>
    </source>
</evidence>
<dbReference type="Gene3D" id="3.30.70.270">
    <property type="match status" value="2"/>
</dbReference>
<feature type="compositionally biased region" description="Basic residues" evidence="10">
    <location>
        <begin position="221"/>
        <end position="232"/>
    </location>
</feature>
<dbReference type="EMBL" id="CAGA01000074">
    <property type="protein sequence ID" value="CCE34047.1"/>
    <property type="molecule type" value="Genomic_DNA"/>
</dbReference>
<keyword evidence="8" id="KW-0695">RNA-directed DNA polymerase</keyword>
<keyword evidence="4" id="KW-0548">Nucleotidyltransferase</keyword>
<protein>
    <recommendedName>
        <fullName evidence="2">RNA-directed DNA polymerase</fullName>
        <ecNumber evidence="2">2.7.7.49</ecNumber>
    </recommendedName>
</protein>
<feature type="domain" description="Reverse transcriptase" evidence="11">
    <location>
        <begin position="266"/>
        <end position="446"/>
    </location>
</feature>
<dbReference type="GO" id="GO:0004519">
    <property type="term" value="F:endonuclease activity"/>
    <property type="evidence" value="ECO:0007669"/>
    <property type="project" value="UniProtKB-KW"/>
</dbReference>
<dbReference type="AlphaFoldDB" id="M1VYH6"/>
<organism evidence="12 13">
    <name type="scientific">Claviceps purpurea (strain 20.1)</name>
    <name type="common">Ergot fungus</name>
    <name type="synonym">Sphacelia segetum</name>
    <dbReference type="NCBI Taxonomy" id="1111077"/>
    <lineage>
        <taxon>Eukaryota</taxon>
        <taxon>Fungi</taxon>
        <taxon>Dikarya</taxon>
        <taxon>Ascomycota</taxon>
        <taxon>Pezizomycotina</taxon>
        <taxon>Sordariomycetes</taxon>
        <taxon>Hypocreomycetidae</taxon>
        <taxon>Hypocreales</taxon>
        <taxon>Clavicipitaceae</taxon>
        <taxon>Claviceps</taxon>
    </lineage>
</organism>
<keyword evidence="9" id="KW-0496">Mitochondrion</keyword>
<dbReference type="CDD" id="cd09274">
    <property type="entry name" value="RNase_HI_RT_Ty3"/>
    <property type="match status" value="1"/>
</dbReference>
<dbReference type="STRING" id="1111077.M1VYH6"/>
<evidence type="ECO:0000256" key="1">
    <source>
        <dbReference type="ARBA" id="ARBA00004173"/>
    </source>
</evidence>
<dbReference type="SUPFAM" id="SSF56672">
    <property type="entry name" value="DNA/RNA polymerases"/>
    <property type="match status" value="1"/>
</dbReference>
<dbReference type="InterPro" id="IPR021109">
    <property type="entry name" value="Peptidase_aspartic_dom_sf"/>
</dbReference>
<dbReference type="CDD" id="cd01647">
    <property type="entry name" value="RT_LTR"/>
    <property type="match status" value="1"/>
</dbReference>
<dbReference type="Proteomes" id="UP000016801">
    <property type="component" value="Unassembled WGS sequence"/>
</dbReference>
<dbReference type="CDD" id="cd00303">
    <property type="entry name" value="retropepsin_like"/>
    <property type="match status" value="1"/>
</dbReference>
<gene>
    <name evidence="12" type="ORF">CPUR_07978</name>
</gene>
<dbReference type="Gene3D" id="2.40.70.10">
    <property type="entry name" value="Acid Proteases"/>
    <property type="match status" value="1"/>
</dbReference>
<dbReference type="PROSITE" id="PS50878">
    <property type="entry name" value="RT_POL"/>
    <property type="match status" value="1"/>
</dbReference>
<evidence type="ECO:0000256" key="6">
    <source>
        <dbReference type="ARBA" id="ARBA00022759"/>
    </source>
</evidence>
<keyword evidence="5" id="KW-0540">Nuclease</keyword>
<evidence type="ECO:0000259" key="11">
    <source>
        <dbReference type="PROSITE" id="PS50878"/>
    </source>
</evidence>
<comment type="caution">
    <text evidence="12">The sequence shown here is derived from an EMBL/GenBank/DDBJ whole genome shotgun (WGS) entry which is preliminary data.</text>
</comment>
<dbReference type="Pfam" id="PF17917">
    <property type="entry name" value="RT_RNaseH"/>
    <property type="match status" value="1"/>
</dbReference>
<dbReference type="OrthoDB" id="5152741at2759"/>
<dbReference type="InterPro" id="IPR050951">
    <property type="entry name" value="Retrovirus_Pol_polyprotein"/>
</dbReference>